<evidence type="ECO:0000256" key="2">
    <source>
        <dbReference type="ARBA" id="ARBA00023235"/>
    </source>
</evidence>
<keyword evidence="6" id="KW-1185">Reference proteome</keyword>
<dbReference type="PANTHER" id="PTHR31689:SF0">
    <property type="entry name" value="DIAMINOPIMELATE EPIMERASE"/>
    <property type="match status" value="1"/>
</dbReference>
<comment type="subcellular location">
    <subcellularLocation>
        <location evidence="3">Cytoplasm</location>
    </subcellularLocation>
</comment>
<evidence type="ECO:0000256" key="1">
    <source>
        <dbReference type="ARBA" id="ARBA00010219"/>
    </source>
</evidence>
<dbReference type="InterPro" id="IPR001653">
    <property type="entry name" value="DAP_epimerase_DapF"/>
</dbReference>
<dbReference type="EC" id="5.1.1.7" evidence="3 4"/>
<dbReference type="AlphaFoldDB" id="A0A317TA44"/>
<comment type="caution">
    <text evidence="3">Lacks conserved residue(s) required for the propagation of feature annotation.</text>
</comment>
<dbReference type="Proteomes" id="UP000246278">
    <property type="component" value="Unassembled WGS sequence"/>
</dbReference>
<dbReference type="OrthoDB" id="9805408at2"/>
<evidence type="ECO:0000313" key="6">
    <source>
        <dbReference type="Proteomes" id="UP000246278"/>
    </source>
</evidence>
<feature type="binding site" evidence="3">
    <location>
        <begin position="204"/>
        <end position="205"/>
    </location>
    <ligand>
        <name>substrate</name>
    </ligand>
</feature>
<comment type="similarity">
    <text evidence="1 3">Belongs to the diaminopimelate epimerase family.</text>
</comment>
<dbReference type="GO" id="GO:0008837">
    <property type="term" value="F:diaminopimelate epimerase activity"/>
    <property type="evidence" value="ECO:0007669"/>
    <property type="project" value="UniProtKB-UniRule"/>
</dbReference>
<organism evidence="5 6">
    <name type="scientific">Prosthecochloris marina</name>
    <dbReference type="NCBI Taxonomy" id="2017681"/>
    <lineage>
        <taxon>Bacteria</taxon>
        <taxon>Pseudomonadati</taxon>
        <taxon>Chlorobiota</taxon>
        <taxon>Chlorobiia</taxon>
        <taxon>Chlorobiales</taxon>
        <taxon>Chlorobiaceae</taxon>
        <taxon>Prosthecochloris</taxon>
    </lineage>
</organism>
<accession>A0A317TA44</accession>
<feature type="binding site" evidence="3">
    <location>
        <begin position="74"/>
        <end position="75"/>
    </location>
    <ligand>
        <name>substrate</name>
    </ligand>
</feature>
<feature type="binding site" evidence="3">
    <location>
        <position position="64"/>
    </location>
    <ligand>
        <name>substrate</name>
    </ligand>
</feature>
<dbReference type="SUPFAM" id="SSF54506">
    <property type="entry name" value="Diaminopimelate epimerase-like"/>
    <property type="match status" value="2"/>
</dbReference>
<dbReference type="UniPathway" id="UPA00034">
    <property type="reaction ID" value="UER00025"/>
</dbReference>
<keyword evidence="3" id="KW-0028">Amino-acid biosynthesis</keyword>
<comment type="pathway">
    <text evidence="3">Amino-acid biosynthesis; L-lysine biosynthesis via DAP pathway; DL-2,6-diaminopimelate from LL-2,6-diaminopimelate: step 1/1.</text>
</comment>
<feature type="site" description="Could be important to modulate the pK values of the two catalytic cysteine residues" evidence="3">
    <location>
        <position position="143"/>
    </location>
</feature>
<feature type="active site" description="Proton acceptor" evidence="3">
    <location>
        <position position="203"/>
    </location>
</feature>
<protein>
    <recommendedName>
        <fullName evidence="3 4">Diaminopimelate epimerase</fullName>
        <shortName evidence="3">DAP epimerase</shortName>
        <ecNumber evidence="3 4">5.1.1.7</ecNumber>
    </recommendedName>
    <alternativeName>
        <fullName evidence="3">PLP-independent amino acid racemase</fullName>
    </alternativeName>
</protein>
<dbReference type="HAMAP" id="MF_00197">
    <property type="entry name" value="DAP_epimerase"/>
    <property type="match status" value="1"/>
</dbReference>
<dbReference type="GO" id="GO:0009089">
    <property type="term" value="P:lysine biosynthetic process via diaminopimelate"/>
    <property type="evidence" value="ECO:0007669"/>
    <property type="project" value="UniProtKB-UniRule"/>
</dbReference>
<feature type="binding site" evidence="3">
    <location>
        <position position="13"/>
    </location>
    <ligand>
        <name>substrate</name>
    </ligand>
</feature>
<name>A0A317TA44_9CHLB</name>
<dbReference type="Gene3D" id="3.10.310.10">
    <property type="entry name" value="Diaminopimelate Epimerase, Chain A, domain 1"/>
    <property type="match status" value="2"/>
</dbReference>
<feature type="binding site" evidence="3">
    <location>
        <position position="175"/>
    </location>
    <ligand>
        <name>substrate</name>
    </ligand>
</feature>
<keyword evidence="3" id="KW-0963">Cytoplasm</keyword>
<dbReference type="RefSeq" id="WP_110022910.1">
    <property type="nucleotide sequence ID" value="NZ_PDNZ01000003.1"/>
</dbReference>
<evidence type="ECO:0000313" key="5">
    <source>
        <dbReference type="EMBL" id="PWW82436.1"/>
    </source>
</evidence>
<comment type="catalytic activity">
    <reaction evidence="3">
        <text>(2S,6S)-2,6-diaminopimelate = meso-2,6-diaminopimelate</text>
        <dbReference type="Rhea" id="RHEA:15393"/>
        <dbReference type="ChEBI" id="CHEBI:57609"/>
        <dbReference type="ChEBI" id="CHEBI:57791"/>
        <dbReference type="EC" id="5.1.1.7"/>
    </reaction>
</comment>
<comment type="caution">
    <text evidence="5">The sequence shown here is derived from an EMBL/GenBank/DDBJ whole genome shotgun (WGS) entry which is preliminary data.</text>
</comment>
<feature type="binding site" evidence="3">
    <location>
        <begin position="193"/>
        <end position="194"/>
    </location>
    <ligand>
        <name>substrate</name>
    </ligand>
</feature>
<keyword evidence="3" id="KW-0457">Lysine biosynthesis</keyword>
<feature type="active site" description="Proton donor" evidence="3">
    <location>
        <position position="73"/>
    </location>
</feature>
<dbReference type="GO" id="GO:0005829">
    <property type="term" value="C:cytosol"/>
    <property type="evidence" value="ECO:0007669"/>
    <property type="project" value="TreeGrafter"/>
</dbReference>
<dbReference type="PANTHER" id="PTHR31689">
    <property type="entry name" value="DIAMINOPIMELATE EPIMERASE, CHLOROPLASTIC"/>
    <property type="match status" value="1"/>
</dbReference>
<proteinExistence type="inferred from homology"/>
<comment type="subunit">
    <text evidence="3">Homodimer.</text>
</comment>
<gene>
    <name evidence="3" type="primary">dapF</name>
    <name evidence="5" type="ORF">CR164_05420</name>
</gene>
<dbReference type="Pfam" id="PF01678">
    <property type="entry name" value="DAP_epimerase"/>
    <property type="match status" value="2"/>
</dbReference>
<dbReference type="EMBL" id="PDNZ01000003">
    <property type="protein sequence ID" value="PWW82436.1"/>
    <property type="molecule type" value="Genomic_DNA"/>
</dbReference>
<keyword evidence="2 3" id="KW-0413">Isomerase</keyword>
<sequence length="262" mass="28316">MQINFAKMSGAGNDFIVIDTMQQPVNLTEPQILSLCTRRTGIGADGLILVESSETLDFSMRYYNADGKPGSMCGNGGRCAAYFAYTTGISGKTASFQANGDHYNAWITDIECVKLKMTVPDDFRSNFYANGFSCHFVNTGSPHTIIYTEELDTFNVENAGSAIRNNSTLFPEGTNVNFLEVTGPDTLSVRTFERGVEAETLACGTGAVAAALMSYKLEKVSSTSIRVTVRSGDTLHVDFSDDMKEVFLSGPAKVVYTGTVNV</sequence>
<evidence type="ECO:0000256" key="4">
    <source>
        <dbReference type="NCBIfam" id="TIGR00652"/>
    </source>
</evidence>
<evidence type="ECO:0000256" key="3">
    <source>
        <dbReference type="HAMAP-Rule" id="MF_00197"/>
    </source>
</evidence>
<reference evidence="6" key="1">
    <citation type="submission" date="2017-10" db="EMBL/GenBank/DDBJ databases">
        <authorList>
            <person name="Gaisin V.A."/>
            <person name="Rysina M.S."/>
            <person name="Grouzdev D.S."/>
        </authorList>
    </citation>
    <scope>NUCLEOTIDE SEQUENCE [LARGE SCALE GENOMIC DNA]</scope>
    <source>
        <strain evidence="6">V1</strain>
    </source>
</reference>
<comment type="function">
    <text evidence="3">Catalyzes the stereoinversion of LL-2,6-diaminopimelate (L,L-DAP) to meso-diaminopimelate (meso-DAP), a precursor of L-lysine and an essential component of the bacterial peptidoglycan.</text>
</comment>
<dbReference type="NCBIfam" id="TIGR00652">
    <property type="entry name" value="DapF"/>
    <property type="match status" value="1"/>
</dbReference>
<feature type="site" description="Could be important to modulate the pK values of the two catalytic cysteine residues" evidence="3">
    <location>
        <position position="193"/>
    </location>
</feature>